<gene>
    <name evidence="2" type="ORF">SDC9_69988</name>
</gene>
<feature type="compositionally biased region" description="Low complexity" evidence="1">
    <location>
        <begin position="29"/>
        <end position="42"/>
    </location>
</feature>
<name>A0A644YBL2_9ZZZZ</name>
<evidence type="ECO:0000313" key="2">
    <source>
        <dbReference type="EMBL" id="MPM23514.1"/>
    </source>
</evidence>
<feature type="region of interest" description="Disordered" evidence="1">
    <location>
        <begin position="71"/>
        <end position="105"/>
    </location>
</feature>
<sequence>MQTRGEVEALSIGPDLNRGTVLVLRRSRAGTPAQAAAPTTGADELATEPQADDEPFATPAGTAVEEVAGPLLGGAAVDHHSLSDDDRPLEDAANDDGRAYGQAVA</sequence>
<feature type="compositionally biased region" description="Basic and acidic residues" evidence="1">
    <location>
        <begin position="77"/>
        <end position="98"/>
    </location>
</feature>
<dbReference type="EMBL" id="VSSQ01004049">
    <property type="protein sequence ID" value="MPM23514.1"/>
    <property type="molecule type" value="Genomic_DNA"/>
</dbReference>
<evidence type="ECO:0000256" key="1">
    <source>
        <dbReference type="SAM" id="MobiDB-lite"/>
    </source>
</evidence>
<organism evidence="2">
    <name type="scientific">bioreactor metagenome</name>
    <dbReference type="NCBI Taxonomy" id="1076179"/>
    <lineage>
        <taxon>unclassified sequences</taxon>
        <taxon>metagenomes</taxon>
        <taxon>ecological metagenomes</taxon>
    </lineage>
</organism>
<reference evidence="2" key="1">
    <citation type="submission" date="2019-08" db="EMBL/GenBank/DDBJ databases">
        <authorList>
            <person name="Kucharzyk K."/>
            <person name="Murdoch R.W."/>
            <person name="Higgins S."/>
            <person name="Loffler F."/>
        </authorList>
    </citation>
    <scope>NUCLEOTIDE SEQUENCE</scope>
</reference>
<dbReference type="AlphaFoldDB" id="A0A644YBL2"/>
<accession>A0A644YBL2</accession>
<proteinExistence type="predicted"/>
<comment type="caution">
    <text evidence="2">The sequence shown here is derived from an EMBL/GenBank/DDBJ whole genome shotgun (WGS) entry which is preliminary data.</text>
</comment>
<feature type="region of interest" description="Disordered" evidence="1">
    <location>
        <begin position="27"/>
        <end position="58"/>
    </location>
</feature>
<protein>
    <submittedName>
        <fullName evidence="2">Uncharacterized protein</fullName>
    </submittedName>
</protein>